<proteinExistence type="predicted"/>
<keyword evidence="2" id="KW-1185">Reference proteome</keyword>
<sequence length="171" mass="19336">MTYNLNRLREVGKEHTTWTRRLKEKANRTLATLSDLNKSTWGIDLMAARRAYEDTMTAPQETTRKEALLRISGLPYEGAPPVGMNHKDGATGHRTHGGQYAWGEFYGPQLGRKIDARHPTRAHRVVLRAGEPWNAALTHKSPPLNLASAAHAATRQESMEREFYQSSMQRT</sequence>
<gene>
    <name evidence="1" type="ORF">BDY21DRAFT_367337</name>
</gene>
<organism evidence="1 2">
    <name type="scientific">Lineolata rhizophorae</name>
    <dbReference type="NCBI Taxonomy" id="578093"/>
    <lineage>
        <taxon>Eukaryota</taxon>
        <taxon>Fungi</taxon>
        <taxon>Dikarya</taxon>
        <taxon>Ascomycota</taxon>
        <taxon>Pezizomycotina</taxon>
        <taxon>Dothideomycetes</taxon>
        <taxon>Dothideomycetes incertae sedis</taxon>
        <taxon>Lineolatales</taxon>
        <taxon>Lineolataceae</taxon>
        <taxon>Lineolata</taxon>
    </lineage>
</organism>
<dbReference type="AlphaFoldDB" id="A0A6A6NMZ4"/>
<dbReference type="Proteomes" id="UP000799766">
    <property type="component" value="Unassembled WGS sequence"/>
</dbReference>
<reference evidence="1" key="1">
    <citation type="journal article" date="2020" name="Stud. Mycol.">
        <title>101 Dothideomycetes genomes: a test case for predicting lifestyles and emergence of pathogens.</title>
        <authorList>
            <person name="Haridas S."/>
            <person name="Albert R."/>
            <person name="Binder M."/>
            <person name="Bloem J."/>
            <person name="Labutti K."/>
            <person name="Salamov A."/>
            <person name="Andreopoulos B."/>
            <person name="Baker S."/>
            <person name="Barry K."/>
            <person name="Bills G."/>
            <person name="Bluhm B."/>
            <person name="Cannon C."/>
            <person name="Castanera R."/>
            <person name="Culley D."/>
            <person name="Daum C."/>
            <person name="Ezra D."/>
            <person name="Gonzalez J."/>
            <person name="Henrissat B."/>
            <person name="Kuo A."/>
            <person name="Liang C."/>
            <person name="Lipzen A."/>
            <person name="Lutzoni F."/>
            <person name="Magnuson J."/>
            <person name="Mondo S."/>
            <person name="Nolan M."/>
            <person name="Ohm R."/>
            <person name="Pangilinan J."/>
            <person name="Park H.-J."/>
            <person name="Ramirez L."/>
            <person name="Alfaro M."/>
            <person name="Sun H."/>
            <person name="Tritt A."/>
            <person name="Yoshinaga Y."/>
            <person name="Zwiers L.-H."/>
            <person name="Turgeon B."/>
            <person name="Goodwin S."/>
            <person name="Spatafora J."/>
            <person name="Crous P."/>
            <person name="Grigoriev I."/>
        </authorList>
    </citation>
    <scope>NUCLEOTIDE SEQUENCE</scope>
    <source>
        <strain evidence="1">ATCC 16933</strain>
    </source>
</reference>
<name>A0A6A6NMZ4_9PEZI</name>
<protein>
    <submittedName>
        <fullName evidence="1">Uncharacterized protein</fullName>
    </submittedName>
</protein>
<evidence type="ECO:0000313" key="2">
    <source>
        <dbReference type="Proteomes" id="UP000799766"/>
    </source>
</evidence>
<evidence type="ECO:0000313" key="1">
    <source>
        <dbReference type="EMBL" id="KAF2453120.1"/>
    </source>
</evidence>
<accession>A0A6A6NMZ4</accession>
<dbReference type="EMBL" id="MU001700">
    <property type="protein sequence ID" value="KAF2453120.1"/>
    <property type="molecule type" value="Genomic_DNA"/>
</dbReference>